<dbReference type="EMBL" id="JAWDGP010006542">
    <property type="protein sequence ID" value="KAK3739231.1"/>
    <property type="molecule type" value="Genomic_DNA"/>
</dbReference>
<protein>
    <submittedName>
        <fullName evidence="2">Uncharacterized protein</fullName>
    </submittedName>
</protein>
<dbReference type="AlphaFoldDB" id="A0AAE1CVN3"/>
<keyword evidence="3" id="KW-1185">Reference proteome</keyword>
<name>A0AAE1CVN3_9GAST</name>
<feature type="region of interest" description="Disordered" evidence="1">
    <location>
        <begin position="1"/>
        <end position="31"/>
    </location>
</feature>
<organism evidence="2 3">
    <name type="scientific">Elysia crispata</name>
    <name type="common">lettuce slug</name>
    <dbReference type="NCBI Taxonomy" id="231223"/>
    <lineage>
        <taxon>Eukaryota</taxon>
        <taxon>Metazoa</taxon>
        <taxon>Spiralia</taxon>
        <taxon>Lophotrochozoa</taxon>
        <taxon>Mollusca</taxon>
        <taxon>Gastropoda</taxon>
        <taxon>Heterobranchia</taxon>
        <taxon>Euthyneura</taxon>
        <taxon>Panpulmonata</taxon>
        <taxon>Sacoglossa</taxon>
        <taxon>Placobranchoidea</taxon>
        <taxon>Plakobranchidae</taxon>
        <taxon>Elysia</taxon>
    </lineage>
</organism>
<dbReference type="Proteomes" id="UP001283361">
    <property type="component" value="Unassembled WGS sequence"/>
</dbReference>
<accession>A0AAE1CVN3</accession>
<evidence type="ECO:0000313" key="2">
    <source>
        <dbReference type="EMBL" id="KAK3739231.1"/>
    </source>
</evidence>
<evidence type="ECO:0000256" key="1">
    <source>
        <dbReference type="SAM" id="MobiDB-lite"/>
    </source>
</evidence>
<proteinExistence type="predicted"/>
<comment type="caution">
    <text evidence="2">The sequence shown here is derived from an EMBL/GenBank/DDBJ whole genome shotgun (WGS) entry which is preliminary data.</text>
</comment>
<gene>
    <name evidence="2" type="ORF">RRG08_008092</name>
</gene>
<reference evidence="2" key="1">
    <citation type="journal article" date="2023" name="G3 (Bethesda)">
        <title>A reference genome for the long-term kleptoplast-retaining sea slug Elysia crispata morphotype clarki.</title>
        <authorList>
            <person name="Eastman K.E."/>
            <person name="Pendleton A.L."/>
            <person name="Shaikh M.A."/>
            <person name="Suttiyut T."/>
            <person name="Ogas R."/>
            <person name="Tomko P."/>
            <person name="Gavelis G."/>
            <person name="Widhalm J.R."/>
            <person name="Wisecaver J.H."/>
        </authorList>
    </citation>
    <scope>NUCLEOTIDE SEQUENCE</scope>
    <source>
        <strain evidence="2">ECLA1</strain>
    </source>
</reference>
<sequence>MSDEIENNNTNGVRTREKGASAKKARPKSTISTNSVAINIGRPVEVDLSNQTEVVSHSSIRDSASGRAILCTGTPPELVYRYSLDPVYRYMYSTRIGVSVLH</sequence>
<evidence type="ECO:0000313" key="3">
    <source>
        <dbReference type="Proteomes" id="UP001283361"/>
    </source>
</evidence>